<evidence type="ECO:0000313" key="3">
    <source>
        <dbReference type="Proteomes" id="UP001163046"/>
    </source>
</evidence>
<sequence length="452" mass="49092">MSQYFYIASRIQCKVPLVLEISSSKDIRVNPVRRAASDQLWKWDTGCRLVSKTGRVAAIKDGEKEERACLVAEDKKTDDFSQMWRVEQELIKSTLNDLVVEITGSASPGAPTRMYKADRSSVQNWIIVPKDAWDDYELMLDETNPLTKAEFWKTLVDKYLCVIIGYSIGEYEAGVKKAVETIRESANHLDEVAKDTGITNTVGGGASVVGGGMALAGLIFAPFTGGLSLGLTVAGGITGTAGAVTSLTGSIINTVWENKDAKKTREASAPLFRATLSLQGLISEYQNELQKAAEFLSTPAGQKVAIDAGNLLRRLNDGRKIAMQGKAVVQVAATSLKHYKKAQKIKSLVKFIKFDFYRLTKATHALNAAAPAIKIPLVGKTLVAAGSTTAKVISSSMAILGIGFGVWDIVDGAKKIENGSELAKEFRKSAREFQEESQKLIKSYEELQKLDA</sequence>
<organism evidence="2 3">
    <name type="scientific">Desmophyllum pertusum</name>
    <dbReference type="NCBI Taxonomy" id="174260"/>
    <lineage>
        <taxon>Eukaryota</taxon>
        <taxon>Metazoa</taxon>
        <taxon>Cnidaria</taxon>
        <taxon>Anthozoa</taxon>
        <taxon>Hexacorallia</taxon>
        <taxon>Scleractinia</taxon>
        <taxon>Caryophylliina</taxon>
        <taxon>Caryophylliidae</taxon>
        <taxon>Desmophyllum</taxon>
    </lineage>
</organism>
<keyword evidence="3" id="KW-1185">Reference proteome</keyword>
<dbReference type="GO" id="GO:0006869">
    <property type="term" value="P:lipid transport"/>
    <property type="evidence" value="ECO:0007669"/>
    <property type="project" value="InterPro"/>
</dbReference>
<dbReference type="EMBL" id="MU827305">
    <property type="protein sequence ID" value="KAJ7363668.1"/>
    <property type="molecule type" value="Genomic_DNA"/>
</dbReference>
<dbReference type="InterPro" id="IPR008405">
    <property type="entry name" value="ApoL"/>
</dbReference>
<comment type="similarity">
    <text evidence="1">Belongs to the apolipoprotein L family.</text>
</comment>
<protein>
    <recommendedName>
        <fullName evidence="4">Apolipoprotein L3</fullName>
    </recommendedName>
</protein>
<evidence type="ECO:0008006" key="4">
    <source>
        <dbReference type="Google" id="ProtNLM"/>
    </source>
</evidence>
<dbReference type="PANTHER" id="PTHR14096:SF28">
    <property type="entry name" value="APOLIPOPROTEIN L, 1-RELATED"/>
    <property type="match status" value="1"/>
</dbReference>
<dbReference type="GO" id="GO:0005576">
    <property type="term" value="C:extracellular region"/>
    <property type="evidence" value="ECO:0007669"/>
    <property type="project" value="InterPro"/>
</dbReference>
<dbReference type="GO" id="GO:0008289">
    <property type="term" value="F:lipid binding"/>
    <property type="evidence" value="ECO:0007669"/>
    <property type="project" value="InterPro"/>
</dbReference>
<name>A0A9X0CN95_9CNID</name>
<proteinExistence type="inferred from homology"/>
<comment type="caution">
    <text evidence="2">The sequence shown here is derived from an EMBL/GenBank/DDBJ whole genome shotgun (WGS) entry which is preliminary data.</text>
</comment>
<dbReference type="OrthoDB" id="2120464at2759"/>
<dbReference type="GO" id="GO:0042157">
    <property type="term" value="P:lipoprotein metabolic process"/>
    <property type="evidence" value="ECO:0007669"/>
    <property type="project" value="InterPro"/>
</dbReference>
<dbReference type="Gene3D" id="2.80.10.50">
    <property type="match status" value="1"/>
</dbReference>
<dbReference type="Proteomes" id="UP001163046">
    <property type="component" value="Unassembled WGS sequence"/>
</dbReference>
<dbReference type="AlphaFoldDB" id="A0A9X0CN95"/>
<dbReference type="InterPro" id="IPR035992">
    <property type="entry name" value="Ricin_B-like_lectins"/>
</dbReference>
<dbReference type="PANTHER" id="PTHR14096">
    <property type="entry name" value="APOLIPOPROTEIN L"/>
    <property type="match status" value="1"/>
</dbReference>
<dbReference type="SUPFAM" id="SSF50370">
    <property type="entry name" value="Ricin B-like lectins"/>
    <property type="match status" value="1"/>
</dbReference>
<accession>A0A9X0CN95</accession>
<dbReference type="Pfam" id="PF05461">
    <property type="entry name" value="ApoL"/>
    <property type="match status" value="1"/>
</dbReference>
<evidence type="ECO:0000256" key="1">
    <source>
        <dbReference type="ARBA" id="ARBA00010090"/>
    </source>
</evidence>
<reference evidence="2" key="1">
    <citation type="submission" date="2023-01" db="EMBL/GenBank/DDBJ databases">
        <title>Genome assembly of the deep-sea coral Lophelia pertusa.</title>
        <authorList>
            <person name="Herrera S."/>
            <person name="Cordes E."/>
        </authorList>
    </citation>
    <scope>NUCLEOTIDE SEQUENCE</scope>
    <source>
        <strain evidence="2">USNM1676648</strain>
        <tissue evidence="2">Polyp</tissue>
    </source>
</reference>
<evidence type="ECO:0000313" key="2">
    <source>
        <dbReference type="EMBL" id="KAJ7363668.1"/>
    </source>
</evidence>
<dbReference type="GO" id="GO:0016020">
    <property type="term" value="C:membrane"/>
    <property type="evidence" value="ECO:0007669"/>
    <property type="project" value="TreeGrafter"/>
</dbReference>
<gene>
    <name evidence="2" type="ORF">OS493_009830</name>
</gene>